<dbReference type="AlphaFoldDB" id="A0A7C2EI21"/>
<accession>A0A7C2EI21</accession>
<keyword evidence="6" id="KW-0282">Flagellum</keyword>
<keyword evidence="6" id="KW-0969">Cilium</keyword>
<evidence type="ECO:0000256" key="5">
    <source>
        <dbReference type="RuleBase" id="RU362064"/>
    </source>
</evidence>
<comment type="similarity">
    <text evidence="5">Belongs to the FliO/MopB family.</text>
</comment>
<dbReference type="GO" id="GO:0044781">
    <property type="term" value="P:bacterial-type flagellum organization"/>
    <property type="evidence" value="ECO:0007669"/>
    <property type="project" value="UniProtKB-UniRule"/>
</dbReference>
<dbReference type="EMBL" id="DSMU01000002">
    <property type="protein sequence ID" value="HEL65062.1"/>
    <property type="molecule type" value="Genomic_DNA"/>
</dbReference>
<evidence type="ECO:0000256" key="1">
    <source>
        <dbReference type="ARBA" id="ARBA00022475"/>
    </source>
</evidence>
<keyword evidence="4 5" id="KW-0472">Membrane</keyword>
<evidence type="ECO:0000256" key="4">
    <source>
        <dbReference type="ARBA" id="ARBA00023136"/>
    </source>
</evidence>
<dbReference type="Pfam" id="PF04347">
    <property type="entry name" value="FliO"/>
    <property type="match status" value="1"/>
</dbReference>
<sequence>MGNDYFWAVVRLLICLPIVIGLIYLVLRYGLSRQLLVARPGRHIRVIEQVPLGPKTVVSLVKVGNKFYLLGHGERTVAILEELEGDFPEEAAPSWPGFEQAIASKIRQMVRRR</sequence>
<organism evidence="6">
    <name type="scientific">Ammonifex degensii</name>
    <dbReference type="NCBI Taxonomy" id="42838"/>
    <lineage>
        <taxon>Bacteria</taxon>
        <taxon>Bacillati</taxon>
        <taxon>Bacillota</taxon>
        <taxon>Clostridia</taxon>
        <taxon>Thermoanaerobacterales</taxon>
        <taxon>Thermoanaerobacteraceae</taxon>
        <taxon>Ammonifex</taxon>
    </lineage>
</organism>
<evidence type="ECO:0000256" key="3">
    <source>
        <dbReference type="ARBA" id="ARBA00022989"/>
    </source>
</evidence>
<name>A0A7C2EI21_9THEO</name>
<dbReference type="InterPro" id="IPR022781">
    <property type="entry name" value="Flagellar_biosynth_FliO"/>
</dbReference>
<comment type="subcellular location">
    <subcellularLocation>
        <location evidence="5">Cell membrane</location>
    </subcellularLocation>
    <subcellularLocation>
        <location evidence="5">Bacterial flagellum basal body</location>
    </subcellularLocation>
</comment>
<evidence type="ECO:0000313" key="6">
    <source>
        <dbReference type="EMBL" id="HEL65062.1"/>
    </source>
</evidence>
<keyword evidence="5" id="KW-0975">Bacterial flagellum</keyword>
<protein>
    <recommendedName>
        <fullName evidence="5">Flagellar protein</fullName>
    </recommendedName>
</protein>
<keyword evidence="3 5" id="KW-1133">Transmembrane helix</keyword>
<reference evidence="6" key="1">
    <citation type="journal article" date="2020" name="mSystems">
        <title>Genome- and Community-Level Interaction Insights into Carbon Utilization and Element Cycling Functions of Hydrothermarchaeota in Hydrothermal Sediment.</title>
        <authorList>
            <person name="Zhou Z."/>
            <person name="Liu Y."/>
            <person name="Xu W."/>
            <person name="Pan J."/>
            <person name="Luo Z.H."/>
            <person name="Li M."/>
        </authorList>
    </citation>
    <scope>NUCLEOTIDE SEQUENCE [LARGE SCALE GENOMIC DNA]</scope>
    <source>
        <strain evidence="6">SpSt-300</strain>
    </source>
</reference>
<comment type="caution">
    <text evidence="6">The sequence shown here is derived from an EMBL/GenBank/DDBJ whole genome shotgun (WGS) entry which is preliminary data.</text>
</comment>
<keyword evidence="1 5" id="KW-1003">Cell membrane</keyword>
<keyword evidence="2 5" id="KW-0812">Transmembrane</keyword>
<gene>
    <name evidence="6" type="primary">fliO</name>
    <name evidence="6" type="ORF">ENQ34_00040</name>
</gene>
<evidence type="ECO:0000256" key="2">
    <source>
        <dbReference type="ARBA" id="ARBA00022692"/>
    </source>
</evidence>
<dbReference type="GO" id="GO:0005886">
    <property type="term" value="C:plasma membrane"/>
    <property type="evidence" value="ECO:0007669"/>
    <property type="project" value="UniProtKB-SubCell"/>
</dbReference>
<feature type="transmembrane region" description="Helical" evidence="5">
    <location>
        <begin position="6"/>
        <end position="27"/>
    </location>
</feature>
<proteinExistence type="inferred from homology"/>
<dbReference type="GO" id="GO:0009425">
    <property type="term" value="C:bacterial-type flagellum basal body"/>
    <property type="evidence" value="ECO:0007669"/>
    <property type="project" value="UniProtKB-SubCell"/>
</dbReference>
<keyword evidence="6" id="KW-0966">Cell projection</keyword>
<dbReference type="NCBIfam" id="TIGR03500">
    <property type="entry name" value="FliO_TIGR"/>
    <property type="match status" value="1"/>
</dbReference>